<evidence type="ECO:0000256" key="5">
    <source>
        <dbReference type="ARBA" id="ARBA00022840"/>
    </source>
</evidence>
<dbReference type="InterPro" id="IPR050203">
    <property type="entry name" value="Trp-tRNA_synthetase"/>
</dbReference>
<proteinExistence type="inferred from homology"/>
<evidence type="ECO:0000256" key="3">
    <source>
        <dbReference type="ARBA" id="ARBA00022598"/>
    </source>
</evidence>
<evidence type="ECO:0000256" key="7">
    <source>
        <dbReference type="ARBA" id="ARBA00023146"/>
    </source>
</evidence>
<dbReference type="InterPro" id="IPR002305">
    <property type="entry name" value="aa-tRNA-synth_Ic"/>
</dbReference>
<keyword evidence="3 9" id="KW-0436">Ligase</keyword>
<dbReference type="EMBL" id="BSYO01000026">
    <property type="protein sequence ID" value="GMH23527.1"/>
    <property type="molecule type" value="Genomic_DNA"/>
</dbReference>
<feature type="compositionally biased region" description="Low complexity" evidence="10">
    <location>
        <begin position="390"/>
        <end position="406"/>
    </location>
</feature>
<keyword evidence="6 9" id="KW-0648">Protein biosynthesis</keyword>
<dbReference type="InterPro" id="IPR014729">
    <property type="entry name" value="Rossmann-like_a/b/a_fold"/>
</dbReference>
<evidence type="ECO:0000256" key="10">
    <source>
        <dbReference type="SAM" id="MobiDB-lite"/>
    </source>
</evidence>
<evidence type="ECO:0000256" key="8">
    <source>
        <dbReference type="ARBA" id="ARBA00030268"/>
    </source>
</evidence>
<dbReference type="EC" id="6.1.1.2" evidence="2"/>
<dbReference type="Proteomes" id="UP001279734">
    <property type="component" value="Unassembled WGS sequence"/>
</dbReference>
<comment type="similarity">
    <text evidence="1 9">Belongs to the class-I aminoacyl-tRNA synthetase family.</text>
</comment>
<feature type="compositionally biased region" description="Polar residues" evidence="10">
    <location>
        <begin position="313"/>
        <end position="334"/>
    </location>
</feature>
<dbReference type="InterPro" id="IPR002306">
    <property type="entry name" value="Trp-tRNA-ligase"/>
</dbReference>
<dbReference type="GO" id="GO:0005524">
    <property type="term" value="F:ATP binding"/>
    <property type="evidence" value="ECO:0007669"/>
    <property type="project" value="UniProtKB-KW"/>
</dbReference>
<protein>
    <recommendedName>
        <fullName evidence="2">tryptophan--tRNA ligase</fullName>
        <ecNumber evidence="2">6.1.1.2</ecNumber>
    </recommendedName>
    <alternativeName>
        <fullName evidence="8">Tryptophanyl-tRNA synthetase</fullName>
    </alternativeName>
</protein>
<reference evidence="11" key="1">
    <citation type="submission" date="2023-05" db="EMBL/GenBank/DDBJ databases">
        <title>Nepenthes gracilis genome sequencing.</title>
        <authorList>
            <person name="Fukushima K."/>
        </authorList>
    </citation>
    <scope>NUCLEOTIDE SEQUENCE</scope>
    <source>
        <strain evidence="11">SING2019-196</strain>
    </source>
</reference>
<evidence type="ECO:0000256" key="1">
    <source>
        <dbReference type="ARBA" id="ARBA00005594"/>
    </source>
</evidence>
<accession>A0AAD3T6B2</accession>
<dbReference type="GO" id="GO:0005739">
    <property type="term" value="C:mitochondrion"/>
    <property type="evidence" value="ECO:0007669"/>
    <property type="project" value="TreeGrafter"/>
</dbReference>
<dbReference type="GO" id="GO:0004830">
    <property type="term" value="F:tryptophan-tRNA ligase activity"/>
    <property type="evidence" value="ECO:0007669"/>
    <property type="project" value="UniProtKB-EC"/>
</dbReference>
<comment type="caution">
    <text evidence="11">The sequence shown here is derived from an EMBL/GenBank/DDBJ whole genome shotgun (WGS) entry which is preliminary data.</text>
</comment>
<dbReference type="Gene3D" id="1.10.240.10">
    <property type="entry name" value="Tyrosyl-Transfer RNA Synthetase"/>
    <property type="match status" value="1"/>
</dbReference>
<dbReference type="AlphaFoldDB" id="A0AAD3T6B2"/>
<keyword evidence="12" id="KW-1185">Reference proteome</keyword>
<dbReference type="PANTHER" id="PTHR43766">
    <property type="entry name" value="TRYPTOPHAN--TRNA LIGASE, MITOCHONDRIAL"/>
    <property type="match status" value="1"/>
</dbReference>
<name>A0AAD3T6B2_NEPGR</name>
<dbReference type="PRINTS" id="PR01039">
    <property type="entry name" value="TRNASYNTHTRP"/>
</dbReference>
<dbReference type="GO" id="GO:0006436">
    <property type="term" value="P:tryptophanyl-tRNA aminoacylation"/>
    <property type="evidence" value="ECO:0007669"/>
    <property type="project" value="InterPro"/>
</dbReference>
<sequence>MRPEARIPPELQTDYNIRSYFSHHQVIKAAALVLTRRAPHPRNRRSYSNPHPYSDQGTAEKTGSMPQQKQRPAQHLNKTGQQISNIAASDGSANKAFNRVSNEVDQFGYKVLFFDWDNFGTTKETRKLESNKGCSSPFYLACGIDPSKTSVCVQFHVCAHEELLGLLSSATPVGWLNRMIQFKEKSRKVGDKNVRVTTLLSLVLMASDVLIYQFDFVPVGEDLKQPLELTREVDEHDCYLYGGRKWMKMGGKGGTICKRPAPLIPPAEVQVMLLSTGLSKISKSTLSDQSRNNLRDPKEAIATQLVSGKTKDATQGTASEPYQNQQNQQLVTNGTSNSVQFRSASERVEQRRADCFESFRRLQQHQQFSTQHCITQPHMGSVTSAITSISRRQVSSSSNQSKAPSPEATLHSKTEIISSQ</sequence>
<feature type="region of interest" description="Disordered" evidence="10">
    <location>
        <begin position="390"/>
        <end position="420"/>
    </location>
</feature>
<dbReference type="Pfam" id="PF00579">
    <property type="entry name" value="tRNA-synt_1b"/>
    <property type="match status" value="1"/>
</dbReference>
<evidence type="ECO:0000256" key="6">
    <source>
        <dbReference type="ARBA" id="ARBA00022917"/>
    </source>
</evidence>
<dbReference type="SUPFAM" id="SSF52374">
    <property type="entry name" value="Nucleotidylyl transferase"/>
    <property type="match status" value="1"/>
</dbReference>
<evidence type="ECO:0000313" key="12">
    <source>
        <dbReference type="Proteomes" id="UP001279734"/>
    </source>
</evidence>
<dbReference type="PANTHER" id="PTHR43766:SF1">
    <property type="entry name" value="TRYPTOPHAN--TRNA LIGASE, MITOCHONDRIAL"/>
    <property type="match status" value="1"/>
</dbReference>
<feature type="compositionally biased region" description="Polar residues" evidence="10">
    <location>
        <begin position="46"/>
        <end position="78"/>
    </location>
</feature>
<dbReference type="Gene3D" id="3.40.50.620">
    <property type="entry name" value="HUPs"/>
    <property type="match status" value="1"/>
</dbReference>
<organism evidence="11 12">
    <name type="scientific">Nepenthes gracilis</name>
    <name type="common">Slender pitcher plant</name>
    <dbReference type="NCBI Taxonomy" id="150966"/>
    <lineage>
        <taxon>Eukaryota</taxon>
        <taxon>Viridiplantae</taxon>
        <taxon>Streptophyta</taxon>
        <taxon>Embryophyta</taxon>
        <taxon>Tracheophyta</taxon>
        <taxon>Spermatophyta</taxon>
        <taxon>Magnoliopsida</taxon>
        <taxon>eudicotyledons</taxon>
        <taxon>Gunneridae</taxon>
        <taxon>Pentapetalae</taxon>
        <taxon>Caryophyllales</taxon>
        <taxon>Nepenthaceae</taxon>
        <taxon>Nepenthes</taxon>
    </lineage>
</organism>
<evidence type="ECO:0000313" key="11">
    <source>
        <dbReference type="EMBL" id="GMH23527.1"/>
    </source>
</evidence>
<keyword evidence="5 9" id="KW-0067">ATP-binding</keyword>
<evidence type="ECO:0000256" key="9">
    <source>
        <dbReference type="RuleBase" id="RU363036"/>
    </source>
</evidence>
<feature type="region of interest" description="Disordered" evidence="10">
    <location>
        <begin position="35"/>
        <end position="78"/>
    </location>
</feature>
<keyword evidence="7 9" id="KW-0030">Aminoacyl-tRNA synthetase</keyword>
<keyword evidence="4 9" id="KW-0547">Nucleotide-binding</keyword>
<evidence type="ECO:0000256" key="2">
    <source>
        <dbReference type="ARBA" id="ARBA00013161"/>
    </source>
</evidence>
<gene>
    <name evidence="11" type="ORF">Nepgr_025370</name>
</gene>
<feature type="region of interest" description="Disordered" evidence="10">
    <location>
        <begin position="304"/>
        <end position="334"/>
    </location>
</feature>
<dbReference type="GO" id="GO:0009507">
    <property type="term" value="C:chloroplast"/>
    <property type="evidence" value="ECO:0007669"/>
    <property type="project" value="TreeGrafter"/>
</dbReference>
<evidence type="ECO:0000256" key="4">
    <source>
        <dbReference type="ARBA" id="ARBA00022741"/>
    </source>
</evidence>